<feature type="transmembrane region" description="Helical" evidence="7">
    <location>
        <begin position="236"/>
        <end position="255"/>
    </location>
</feature>
<name>A0A4Z1DB57_9ACTN</name>
<evidence type="ECO:0000256" key="3">
    <source>
        <dbReference type="ARBA" id="ARBA00022475"/>
    </source>
</evidence>
<dbReference type="AlphaFoldDB" id="A0A4Z1DB57"/>
<feature type="transmembrane region" description="Helical" evidence="7">
    <location>
        <begin position="364"/>
        <end position="384"/>
    </location>
</feature>
<comment type="caution">
    <text evidence="8">The sequence shown here is derived from an EMBL/GenBank/DDBJ whole genome shotgun (WGS) entry which is preliminary data.</text>
</comment>
<feature type="transmembrane region" description="Helical" evidence="7">
    <location>
        <begin position="102"/>
        <end position="119"/>
    </location>
</feature>
<sequence length="415" mass="43030">MDATRATPLPPRVTHAYRKALHGMPASRTAHGWLPAAGAVFAAGWGANQFTPLSSVYRTREHWPSLQVALMFTTYLAGFLPALLTGALAAGRVGRRRVVRPALLLSAAASALLACAAFVRPAVYASRFATGVAAGLLLSVGSAWLRELSAGAGPARAARRVTRATGAGFAAGALTAGVLAQWFPHPLLLPCLLHCLLALTVLLALRRTPETAPPPVRDDPEGPWPPAVTHPRFVRVVLPAGPAVFAASTVAYVVLPPLVAERTSGYAPLFSGLVTALTLVTGLAVQPLADHIDHAHSARATLTAMATVICGLLLSALAVQRGSMGLVLLAAVLLGAGYGLTLASGLREIERLTRARASPSALSLYHGVTYSGFLTPLLLAVTAGAAPYPALLAGLAAIGLLCLMITAWHSRRHLP</sequence>
<keyword evidence="3" id="KW-1003">Cell membrane</keyword>
<gene>
    <name evidence="8" type="ORF">E5083_06025</name>
</gene>
<dbReference type="Pfam" id="PF07690">
    <property type="entry name" value="MFS_1"/>
    <property type="match status" value="1"/>
</dbReference>
<protein>
    <submittedName>
        <fullName evidence="8">MFS transporter</fullName>
    </submittedName>
</protein>
<keyword evidence="2" id="KW-0813">Transport</keyword>
<keyword evidence="4 7" id="KW-0812">Transmembrane</keyword>
<evidence type="ECO:0000313" key="9">
    <source>
        <dbReference type="Proteomes" id="UP000298159"/>
    </source>
</evidence>
<dbReference type="InterPro" id="IPR050171">
    <property type="entry name" value="MFS_Transporters"/>
</dbReference>
<proteinExistence type="predicted"/>
<keyword evidence="6 7" id="KW-0472">Membrane</keyword>
<feature type="transmembrane region" description="Helical" evidence="7">
    <location>
        <begin position="390"/>
        <end position="408"/>
    </location>
</feature>
<dbReference type="InterPro" id="IPR011701">
    <property type="entry name" value="MFS"/>
</dbReference>
<feature type="transmembrane region" description="Helical" evidence="7">
    <location>
        <begin position="164"/>
        <end position="181"/>
    </location>
</feature>
<feature type="transmembrane region" description="Helical" evidence="7">
    <location>
        <begin position="325"/>
        <end position="343"/>
    </location>
</feature>
<evidence type="ECO:0000256" key="5">
    <source>
        <dbReference type="ARBA" id="ARBA00022989"/>
    </source>
</evidence>
<accession>A0A4Z1DB57</accession>
<comment type="subcellular location">
    <subcellularLocation>
        <location evidence="1">Cell membrane</location>
        <topology evidence="1">Multi-pass membrane protein</topology>
    </subcellularLocation>
</comment>
<dbReference type="PANTHER" id="PTHR23517:SF3">
    <property type="entry name" value="INTEGRAL MEMBRANE TRANSPORT PROTEIN"/>
    <property type="match status" value="1"/>
</dbReference>
<dbReference type="InterPro" id="IPR036259">
    <property type="entry name" value="MFS_trans_sf"/>
</dbReference>
<dbReference type="GO" id="GO:0022857">
    <property type="term" value="F:transmembrane transporter activity"/>
    <property type="evidence" value="ECO:0007669"/>
    <property type="project" value="InterPro"/>
</dbReference>
<evidence type="ECO:0000256" key="2">
    <source>
        <dbReference type="ARBA" id="ARBA00022448"/>
    </source>
</evidence>
<dbReference type="EMBL" id="SRRT01000002">
    <property type="protein sequence ID" value="TGN79205.1"/>
    <property type="molecule type" value="Genomic_DNA"/>
</dbReference>
<feature type="transmembrane region" description="Helical" evidence="7">
    <location>
        <begin position="125"/>
        <end position="144"/>
    </location>
</feature>
<dbReference type="Proteomes" id="UP000298159">
    <property type="component" value="Unassembled WGS sequence"/>
</dbReference>
<dbReference type="SUPFAM" id="SSF103473">
    <property type="entry name" value="MFS general substrate transporter"/>
    <property type="match status" value="1"/>
</dbReference>
<keyword evidence="5 7" id="KW-1133">Transmembrane helix</keyword>
<evidence type="ECO:0000256" key="7">
    <source>
        <dbReference type="SAM" id="Phobius"/>
    </source>
</evidence>
<evidence type="ECO:0000256" key="1">
    <source>
        <dbReference type="ARBA" id="ARBA00004651"/>
    </source>
</evidence>
<feature type="transmembrane region" description="Helical" evidence="7">
    <location>
        <begin position="68"/>
        <end position="90"/>
    </location>
</feature>
<evidence type="ECO:0000313" key="8">
    <source>
        <dbReference type="EMBL" id="TGN79205.1"/>
    </source>
</evidence>
<keyword evidence="9" id="KW-1185">Reference proteome</keyword>
<organism evidence="8 9">
    <name type="scientific">Streptomyces bauhiniae</name>
    <dbReference type="NCBI Taxonomy" id="2340725"/>
    <lineage>
        <taxon>Bacteria</taxon>
        <taxon>Bacillati</taxon>
        <taxon>Actinomycetota</taxon>
        <taxon>Actinomycetes</taxon>
        <taxon>Kitasatosporales</taxon>
        <taxon>Streptomycetaceae</taxon>
        <taxon>Streptomyces</taxon>
    </lineage>
</organism>
<reference evidence="8 9" key="1">
    <citation type="submission" date="2019-04" db="EMBL/GenBank/DDBJ databases">
        <title>Streptomyces sp. nov. Bv016 isolated from bark of Buahinia variegata.</title>
        <authorList>
            <person name="Kanchanasin P."/>
            <person name="Tanasupawat S."/>
            <person name="Yuki M."/>
            <person name="Kudo T."/>
        </authorList>
    </citation>
    <scope>NUCLEOTIDE SEQUENCE [LARGE SCALE GENOMIC DNA]</scope>
    <source>
        <strain evidence="8 9">Bv016</strain>
    </source>
</reference>
<evidence type="ECO:0000256" key="4">
    <source>
        <dbReference type="ARBA" id="ARBA00022692"/>
    </source>
</evidence>
<dbReference type="Gene3D" id="1.20.1250.20">
    <property type="entry name" value="MFS general substrate transporter like domains"/>
    <property type="match status" value="1"/>
</dbReference>
<dbReference type="PANTHER" id="PTHR23517">
    <property type="entry name" value="RESISTANCE PROTEIN MDTM, PUTATIVE-RELATED-RELATED"/>
    <property type="match status" value="1"/>
</dbReference>
<dbReference type="GO" id="GO:0005886">
    <property type="term" value="C:plasma membrane"/>
    <property type="evidence" value="ECO:0007669"/>
    <property type="project" value="UniProtKB-SubCell"/>
</dbReference>
<evidence type="ECO:0000256" key="6">
    <source>
        <dbReference type="ARBA" id="ARBA00023136"/>
    </source>
</evidence>
<feature type="transmembrane region" description="Helical" evidence="7">
    <location>
        <begin position="30"/>
        <end position="48"/>
    </location>
</feature>
<feature type="transmembrane region" description="Helical" evidence="7">
    <location>
        <begin position="300"/>
        <end position="319"/>
    </location>
</feature>
<feature type="transmembrane region" description="Helical" evidence="7">
    <location>
        <begin position="267"/>
        <end position="288"/>
    </location>
</feature>